<dbReference type="Pfam" id="PF02141">
    <property type="entry name" value="DENN"/>
    <property type="match status" value="1"/>
</dbReference>
<organism evidence="10 11">
    <name type="scientific">Cyclotella atomus</name>
    <dbReference type="NCBI Taxonomy" id="382360"/>
    <lineage>
        <taxon>Eukaryota</taxon>
        <taxon>Sar</taxon>
        <taxon>Stramenopiles</taxon>
        <taxon>Ochrophyta</taxon>
        <taxon>Bacillariophyta</taxon>
        <taxon>Coscinodiscophyceae</taxon>
        <taxon>Thalassiosirophycidae</taxon>
        <taxon>Stephanodiscales</taxon>
        <taxon>Stephanodiscaceae</taxon>
        <taxon>Cyclotella</taxon>
    </lineage>
</organism>
<evidence type="ECO:0000256" key="7">
    <source>
        <dbReference type="SAM" id="Phobius"/>
    </source>
</evidence>
<evidence type="ECO:0000256" key="1">
    <source>
        <dbReference type="ARBA" id="ARBA00001961"/>
    </source>
</evidence>
<comment type="caution">
    <text evidence="10">The sequence shown here is derived from an EMBL/GenBank/DDBJ whole genome shotgun (WGS) entry which is preliminary data.</text>
</comment>
<sequence>MMQADDAPPSQQPPNNTNPLLPYPLFDLVLDLPHAAASRPASTTLTYPPSNNDTANIISQPLPSQLLEIETAKIARFAFPSYEDRSNAAEVSNRTAFLQRTGGPAVDPPYNRHDLYLDQVYNISSDSSAILPSHHVFSHRLSNGCIVHGHVRHYLPTVEETQRSNVGRRSVRALVILTRYSGGGDRLYRSILKTCEALIRKERSLSEKGEEEIKLFLHELFREHVNFCRDVSSNQGGLSKPRIVSMSLIEAGRGHGLFGTVDCIKFAIPPSFLHEREPEDVSSYSRNDMMPMLRSLGVTRTLRLLSALISEKRVILTSETVAKLSAVGYGAVSMMGQGMLPPPSVFVPVLPPGLASLLSTPSAYLIGVLKGSTPNFIDLRSMVPSLGELVIFDLDSIGNEPFFVGMTNPTVTVPDLTRRSFEDVGDASLNGMSLPDMLYQDLSEVVKLDKKQMFWQGAVQEKLGMAAEKGKTAARNAINKGLKYLKDKKRSMDGKEEDEEEEEAAEKPDNANSLTKLVGKGNYFYEQGFLNESAEVEARIVFATFFVCLLGDLRVFLTQTAPGTTPVADRDKFMKFRANSGDLPGSSMYNLLQNFLRSNLFNQFVDARLKELQLRRPVPEDAPLFSLTANYHRSNKIDFVANNIRQSVRQVATNPNLPGKYLTSWNEGIRRRVLDLTSTQAFNGDARRALALLTEDCHESTSILIDTIMILWTRMQEGKGMQWKKALLALQIFRDLLLNGPISAVAEAIDGFASIRIMKSYADAMRGQNSALVRAAASEVYNLTVNLPVLFAMRREALNKQRMIKDPKPSPLRKETRMIKGISQFRNVHIALRPAGAAVAPAPPAPTPLGNDLLGNEAPFNNAPQPANYSSDLLSMGLDTTPQEPQQMPNPFDMAAVTTLISSSNLRIDCKMRKQIFATSTLWCSFTAASAFVTPSTSGLHATSTHRKPTHQLNVATQLMPQISQKDIDVLSTKGFVIVPDFLPQEMVDELRDDILKLRTGSAFREAKIGQDNTNNLNKSIRIAETCFIGRNRPELTRITGDNSVRDRSSGLYDILDGLCDSLVDLCWKESEAKLDKSLTELLYAYYPTGGFYRRHRDAIPNSASVLRKYSLLLYLNRDGWDPERDAGQLRIHLDGGGDELPEGATPNYIDVDPLGGTLVLFKSELVPHEVLDTNSERFALVGWYNRAVTASDIGNLGDGGAGDMVRVGMLGVALALVTFGVASIIGQ</sequence>
<evidence type="ECO:0000259" key="9">
    <source>
        <dbReference type="PROSITE" id="PS51471"/>
    </source>
</evidence>
<dbReference type="SMART" id="SM00702">
    <property type="entry name" value="P4Hc"/>
    <property type="match status" value="1"/>
</dbReference>
<feature type="compositionally biased region" description="Acidic residues" evidence="6">
    <location>
        <begin position="495"/>
        <end position="504"/>
    </location>
</feature>
<dbReference type="GO" id="GO:0051213">
    <property type="term" value="F:dioxygenase activity"/>
    <property type="evidence" value="ECO:0007669"/>
    <property type="project" value="UniProtKB-KW"/>
</dbReference>
<feature type="transmembrane region" description="Helical" evidence="7">
    <location>
        <begin position="1205"/>
        <end position="1226"/>
    </location>
</feature>
<dbReference type="PROSITE" id="PS50211">
    <property type="entry name" value="DENN"/>
    <property type="match status" value="1"/>
</dbReference>
<dbReference type="Pfam" id="PF13640">
    <property type="entry name" value="2OG-FeII_Oxy_3"/>
    <property type="match status" value="1"/>
</dbReference>
<protein>
    <recommendedName>
        <fullName evidence="12">Fe2OG dioxygenase domain-containing protein</fullName>
    </recommendedName>
</protein>
<dbReference type="EMBL" id="JALLPJ020001385">
    <property type="protein sequence ID" value="KAL3766471.1"/>
    <property type="molecule type" value="Genomic_DNA"/>
</dbReference>
<dbReference type="Proteomes" id="UP001530400">
    <property type="component" value="Unassembled WGS sequence"/>
</dbReference>
<reference evidence="10 11" key="1">
    <citation type="submission" date="2024-10" db="EMBL/GenBank/DDBJ databases">
        <title>Updated reference genomes for cyclostephanoid diatoms.</title>
        <authorList>
            <person name="Roberts W.R."/>
            <person name="Alverson A.J."/>
        </authorList>
    </citation>
    <scope>NUCLEOTIDE SEQUENCE [LARGE SCALE GENOMIC DNA]</scope>
    <source>
        <strain evidence="10 11">AJA010-31</strain>
    </source>
</reference>
<dbReference type="InterPro" id="IPR001194">
    <property type="entry name" value="cDENN_dom"/>
</dbReference>
<proteinExistence type="predicted"/>
<dbReference type="InterPro" id="IPR005123">
    <property type="entry name" value="Oxoglu/Fe-dep_dioxygenase_dom"/>
</dbReference>
<dbReference type="PROSITE" id="PS51471">
    <property type="entry name" value="FE2OG_OXY"/>
    <property type="match status" value="1"/>
</dbReference>
<evidence type="ECO:0000313" key="10">
    <source>
        <dbReference type="EMBL" id="KAL3766471.1"/>
    </source>
</evidence>
<dbReference type="Gene3D" id="3.40.50.11500">
    <property type="match status" value="1"/>
</dbReference>
<dbReference type="InterPro" id="IPR043153">
    <property type="entry name" value="DENN_C"/>
</dbReference>
<dbReference type="SMART" id="SM00799">
    <property type="entry name" value="DENN"/>
    <property type="match status" value="1"/>
</dbReference>
<evidence type="ECO:0008006" key="12">
    <source>
        <dbReference type="Google" id="ProtNLM"/>
    </source>
</evidence>
<name>A0ABD3MR33_9STRA</name>
<evidence type="ECO:0000256" key="4">
    <source>
        <dbReference type="ARBA" id="ARBA00023002"/>
    </source>
</evidence>
<evidence type="ECO:0000256" key="5">
    <source>
        <dbReference type="ARBA" id="ARBA00023004"/>
    </source>
</evidence>
<feature type="domain" description="UDENN" evidence="8">
    <location>
        <begin position="25"/>
        <end position="618"/>
    </location>
</feature>
<gene>
    <name evidence="10" type="ORF">ACHAWO_004646</name>
</gene>
<evidence type="ECO:0000256" key="2">
    <source>
        <dbReference type="ARBA" id="ARBA00022723"/>
    </source>
</evidence>
<dbReference type="PANTHER" id="PTHR13196:SF14">
    <property type="entry name" value="UDENN DOMAIN-CONTAINING PROTEIN"/>
    <property type="match status" value="1"/>
</dbReference>
<dbReference type="InterPro" id="IPR040032">
    <property type="entry name" value="DENND1A/B/C"/>
</dbReference>
<feature type="region of interest" description="Disordered" evidence="6">
    <location>
        <begin position="1"/>
        <end position="20"/>
    </location>
</feature>
<comment type="cofactor">
    <cofactor evidence="1">
        <name>L-ascorbate</name>
        <dbReference type="ChEBI" id="CHEBI:38290"/>
    </cofactor>
</comment>
<keyword evidence="7" id="KW-1133">Transmembrane helix</keyword>
<feature type="domain" description="Fe2OG dioxygenase" evidence="9">
    <location>
        <begin position="1078"/>
        <end position="1187"/>
    </location>
</feature>
<evidence type="ECO:0000256" key="3">
    <source>
        <dbReference type="ARBA" id="ARBA00022964"/>
    </source>
</evidence>
<dbReference type="InterPro" id="IPR006620">
    <property type="entry name" value="Pro_4_hyd_alph"/>
</dbReference>
<dbReference type="PANTHER" id="PTHR13196">
    <property type="entry name" value="DENN DOMAIN-CONTAINING"/>
    <property type="match status" value="1"/>
</dbReference>
<evidence type="ECO:0000256" key="6">
    <source>
        <dbReference type="SAM" id="MobiDB-lite"/>
    </source>
</evidence>
<accession>A0ABD3MR33</accession>
<keyword evidence="7" id="KW-0812">Transmembrane</keyword>
<feature type="region of interest" description="Disordered" evidence="6">
    <location>
        <begin position="489"/>
        <end position="512"/>
    </location>
</feature>
<keyword evidence="3" id="KW-0223">Dioxygenase</keyword>
<keyword evidence="11" id="KW-1185">Reference proteome</keyword>
<keyword evidence="5" id="KW-0408">Iron</keyword>
<keyword evidence="2" id="KW-0479">Metal-binding</keyword>
<evidence type="ECO:0000313" key="11">
    <source>
        <dbReference type="Proteomes" id="UP001530400"/>
    </source>
</evidence>
<dbReference type="InterPro" id="IPR044862">
    <property type="entry name" value="Pro_4_hyd_alph_FE2OG_OXY"/>
</dbReference>
<evidence type="ECO:0000259" key="8">
    <source>
        <dbReference type="PROSITE" id="PS50211"/>
    </source>
</evidence>
<keyword evidence="7" id="KW-0472">Membrane</keyword>
<dbReference type="InterPro" id="IPR037516">
    <property type="entry name" value="Tripartite_DENN"/>
</dbReference>
<dbReference type="Gene3D" id="2.60.120.620">
    <property type="entry name" value="q2cbj1_9rhob like domain"/>
    <property type="match status" value="1"/>
</dbReference>
<dbReference type="GO" id="GO:0046872">
    <property type="term" value="F:metal ion binding"/>
    <property type="evidence" value="ECO:0007669"/>
    <property type="project" value="UniProtKB-KW"/>
</dbReference>
<keyword evidence="4" id="KW-0560">Oxidoreductase</keyword>
<dbReference type="AlphaFoldDB" id="A0ABD3MR33"/>